<feature type="chain" id="PRO_5028844365" evidence="1">
    <location>
        <begin position="19"/>
        <end position="109"/>
    </location>
</feature>
<dbReference type="RefSeq" id="WP_162219140.1">
    <property type="nucleotide sequence ID" value="NZ_JAAEHK010000016.1"/>
</dbReference>
<sequence length="109" mass="12189">MRYLFLLLLIAALAPMMGCDDMRPAPIESALSHLSTAELVEKADSALERLEYSHGKVGVNLGRVGMRMELRTLQSCLEQLGYFEGPRLGILDDKTVTAIEHYLDSRDHL</sequence>
<dbReference type="EMBL" id="JAAEHK010000016">
    <property type="protein sequence ID" value="NDL71278.1"/>
    <property type="molecule type" value="Genomic_DNA"/>
</dbReference>
<protein>
    <submittedName>
        <fullName evidence="2">Peptidoglycan-binding protein</fullName>
    </submittedName>
</protein>
<name>A0A7C9JXP9_9GAMM</name>
<comment type="caution">
    <text evidence="2">The sequence shown here is derived from an EMBL/GenBank/DDBJ whole genome shotgun (WGS) entry which is preliminary data.</text>
</comment>
<evidence type="ECO:0000256" key="1">
    <source>
        <dbReference type="SAM" id="SignalP"/>
    </source>
</evidence>
<gene>
    <name evidence="2" type="ORF">GPL32_12275</name>
</gene>
<dbReference type="Proteomes" id="UP000480312">
    <property type="component" value="Unassembled WGS sequence"/>
</dbReference>
<proteinExistence type="predicted"/>
<dbReference type="OrthoDB" id="6197780at2"/>
<evidence type="ECO:0000313" key="3">
    <source>
        <dbReference type="Proteomes" id="UP000480312"/>
    </source>
</evidence>
<evidence type="ECO:0000313" key="2">
    <source>
        <dbReference type="EMBL" id="NDL71278.1"/>
    </source>
</evidence>
<keyword evidence="1" id="KW-0732">Signal</keyword>
<dbReference type="AlphaFoldDB" id="A0A7C9JXP9"/>
<feature type="signal peptide" evidence="1">
    <location>
        <begin position="1"/>
        <end position="18"/>
    </location>
</feature>
<reference evidence="2 3" key="1">
    <citation type="submission" date="2020-01" db="EMBL/GenBank/DDBJ databases">
        <title>Whole genome sequencing of Halomonas alkaliphila strain LS44.</title>
        <authorList>
            <person name="Kumar S."/>
            <person name="Paul D."/>
            <person name="Shouche Y."/>
            <person name="Suryavanshi M.V."/>
        </authorList>
    </citation>
    <scope>NUCLEOTIDE SEQUENCE [LARGE SCALE GENOMIC DNA]</scope>
    <source>
        <strain evidence="2 3">LS44</strain>
    </source>
</reference>
<accession>A0A7C9JXP9</accession>
<organism evidence="2 3">
    <name type="scientific">Vreelandella alkaliphila</name>
    <dbReference type="NCBI Taxonomy" id="272774"/>
    <lineage>
        <taxon>Bacteria</taxon>
        <taxon>Pseudomonadati</taxon>
        <taxon>Pseudomonadota</taxon>
        <taxon>Gammaproteobacteria</taxon>
        <taxon>Oceanospirillales</taxon>
        <taxon>Halomonadaceae</taxon>
        <taxon>Vreelandella</taxon>
    </lineage>
</organism>